<name>A0DQ13_PARTE</name>
<dbReference type="InterPro" id="IPR043472">
    <property type="entry name" value="Macro_dom-like"/>
</dbReference>
<dbReference type="RefSeq" id="XP_001452527.1">
    <property type="nucleotide sequence ID" value="XM_001452490.1"/>
</dbReference>
<dbReference type="OrthoDB" id="311420at2759"/>
<dbReference type="AlphaFoldDB" id="A0DQ13"/>
<sequence length="559" mass="64286">MILISIKIEKSENLHQRIKKDQDDSFQELKLIKIDCVAIPVNKYNFKQSLPSFIKLESLYTVLEDIVNLAQNDKEHFLQSVRTNVATLDCNYVLLVFCPNYDKTVGRQIQLANCFRDILLYSLKCLKLYTCCLCLDDIYNNLIEDQNDLPKDTPINAFKEAINKYPDSLNWSEINFNNKNWIVVKKDPLKFKLHGISVSIYKQDITEIKGIDAIVNAANNLLQKGGGVCGSIFRAAGEYQLEQEIDQIFQKLGRNQIETSEVVVTNSYKLKSFQGPNYIFHAASPTYNQQEPQKSVEQLYKCILNVLQKCQEMKLSSIAIPMISAGIYGFPLFKCAEVFYQAILNFNFQTPLSIHIVDILDENVEILQIIFKGERLREIIQSKLDSAPPTDCLVGPIDLKSYNSGVVKMLFELAGPSFKNELEYKIKYYQTKDDIEYGQSFLIQGYKLKFNNIYQVLLISTPQNLNGNKSCLLYQVFLKILVETFLKRRLSSITILIYGILQQCLTNEEELKTYDGTKAINIFLEVIKDYQQKYNLECGKITILSNVPQFCTECELIFK</sequence>
<evidence type="ECO:0000259" key="1">
    <source>
        <dbReference type="PROSITE" id="PS51154"/>
    </source>
</evidence>
<protein>
    <recommendedName>
        <fullName evidence="1">Macro domain-containing protein</fullName>
    </recommendedName>
</protein>
<dbReference type="Proteomes" id="UP000000600">
    <property type="component" value="Unassembled WGS sequence"/>
</dbReference>
<proteinExistence type="predicted"/>
<dbReference type="eggNOG" id="KOG2633">
    <property type="taxonomic scope" value="Eukaryota"/>
</dbReference>
<dbReference type="CDD" id="cd02907">
    <property type="entry name" value="Macro_Af1521_BAL-like"/>
    <property type="match status" value="1"/>
</dbReference>
<evidence type="ECO:0000313" key="2">
    <source>
        <dbReference type="EMBL" id="CAK85130.1"/>
    </source>
</evidence>
<gene>
    <name evidence="2" type="ORF">GSPATT00002530001</name>
</gene>
<dbReference type="SMART" id="SM00506">
    <property type="entry name" value="A1pp"/>
    <property type="match status" value="1"/>
</dbReference>
<dbReference type="PANTHER" id="PTHR11106">
    <property type="entry name" value="GANGLIOSIDE INDUCED DIFFERENTIATION ASSOCIATED PROTEIN 2-RELATED"/>
    <property type="match status" value="1"/>
</dbReference>
<dbReference type="HOGENOM" id="CLU_487897_0_0_1"/>
<dbReference type="InParanoid" id="A0DQ13"/>
<dbReference type="Gene3D" id="3.40.220.10">
    <property type="entry name" value="Leucine Aminopeptidase, subunit E, domain 1"/>
    <property type="match status" value="2"/>
</dbReference>
<dbReference type="GeneID" id="5038312"/>
<evidence type="ECO:0000313" key="3">
    <source>
        <dbReference type="Proteomes" id="UP000000600"/>
    </source>
</evidence>
<dbReference type="PANTHER" id="PTHR11106:SF111">
    <property type="entry name" value="MACRO DOMAIN-CONTAINING PROTEIN"/>
    <property type="match status" value="1"/>
</dbReference>
<accession>A0DQ13</accession>
<dbReference type="EMBL" id="CT868540">
    <property type="protein sequence ID" value="CAK85130.1"/>
    <property type="molecule type" value="Genomic_DNA"/>
</dbReference>
<dbReference type="KEGG" id="ptm:GSPATT00002530001"/>
<dbReference type="PROSITE" id="PS51154">
    <property type="entry name" value="MACRO"/>
    <property type="match status" value="1"/>
</dbReference>
<feature type="domain" description="Macro" evidence="1">
    <location>
        <begin position="185"/>
        <end position="375"/>
    </location>
</feature>
<dbReference type="SUPFAM" id="SSF52949">
    <property type="entry name" value="Macro domain-like"/>
    <property type="match status" value="2"/>
</dbReference>
<keyword evidence="3" id="KW-1185">Reference proteome</keyword>
<reference evidence="2 3" key="1">
    <citation type="journal article" date="2006" name="Nature">
        <title>Global trends of whole-genome duplications revealed by the ciliate Paramecium tetraurelia.</title>
        <authorList>
            <consortium name="Genoscope"/>
            <person name="Aury J.-M."/>
            <person name="Jaillon O."/>
            <person name="Duret L."/>
            <person name="Noel B."/>
            <person name="Jubin C."/>
            <person name="Porcel B.M."/>
            <person name="Segurens B."/>
            <person name="Daubin V."/>
            <person name="Anthouard V."/>
            <person name="Aiach N."/>
            <person name="Arnaiz O."/>
            <person name="Billaut A."/>
            <person name="Beisson J."/>
            <person name="Blanc I."/>
            <person name="Bouhouche K."/>
            <person name="Camara F."/>
            <person name="Duharcourt S."/>
            <person name="Guigo R."/>
            <person name="Gogendeau D."/>
            <person name="Katinka M."/>
            <person name="Keller A.-M."/>
            <person name="Kissmehl R."/>
            <person name="Klotz C."/>
            <person name="Koll F."/>
            <person name="Le Moue A."/>
            <person name="Lepere C."/>
            <person name="Malinsky S."/>
            <person name="Nowacki M."/>
            <person name="Nowak J.K."/>
            <person name="Plattner H."/>
            <person name="Poulain J."/>
            <person name="Ruiz F."/>
            <person name="Serrano V."/>
            <person name="Zagulski M."/>
            <person name="Dessen P."/>
            <person name="Betermier M."/>
            <person name="Weissenbach J."/>
            <person name="Scarpelli C."/>
            <person name="Schachter V."/>
            <person name="Sperling L."/>
            <person name="Meyer E."/>
            <person name="Cohen J."/>
            <person name="Wincker P."/>
        </authorList>
    </citation>
    <scope>NUCLEOTIDE SEQUENCE [LARGE SCALE GENOMIC DNA]</scope>
    <source>
        <strain evidence="2 3">Stock d4-2</strain>
    </source>
</reference>
<dbReference type="InterPro" id="IPR002589">
    <property type="entry name" value="Macro_dom"/>
</dbReference>
<dbReference type="Pfam" id="PF01661">
    <property type="entry name" value="Macro"/>
    <property type="match status" value="1"/>
</dbReference>
<organism evidence="2 3">
    <name type="scientific">Paramecium tetraurelia</name>
    <dbReference type="NCBI Taxonomy" id="5888"/>
    <lineage>
        <taxon>Eukaryota</taxon>
        <taxon>Sar</taxon>
        <taxon>Alveolata</taxon>
        <taxon>Ciliophora</taxon>
        <taxon>Intramacronucleata</taxon>
        <taxon>Oligohymenophorea</taxon>
        <taxon>Peniculida</taxon>
        <taxon>Parameciidae</taxon>
        <taxon>Paramecium</taxon>
    </lineage>
</organism>